<evidence type="ECO:0000256" key="1">
    <source>
        <dbReference type="ARBA" id="ARBA00008898"/>
    </source>
</evidence>
<dbReference type="RefSeq" id="WP_149633415.1">
    <property type="nucleotide sequence ID" value="NZ_VNIP01000003.1"/>
</dbReference>
<dbReference type="Pfam" id="PF01613">
    <property type="entry name" value="Flavin_Reduct"/>
    <property type="match status" value="1"/>
</dbReference>
<evidence type="ECO:0000259" key="3">
    <source>
        <dbReference type="SMART" id="SM00903"/>
    </source>
</evidence>
<dbReference type="PANTHER" id="PTHR30466:SF11">
    <property type="entry name" value="FLAVIN-DEPENDENT MONOOXYGENASE, REDUCTASE SUBUNIT HSAB"/>
    <property type="match status" value="1"/>
</dbReference>
<dbReference type="InterPro" id="IPR050268">
    <property type="entry name" value="NADH-dep_flavin_reductase"/>
</dbReference>
<dbReference type="SMART" id="SM00903">
    <property type="entry name" value="Flavin_Reduct"/>
    <property type="match status" value="1"/>
</dbReference>
<dbReference type="GO" id="GO:0010181">
    <property type="term" value="F:FMN binding"/>
    <property type="evidence" value="ECO:0007669"/>
    <property type="project" value="InterPro"/>
</dbReference>
<dbReference type="AlphaFoldDB" id="A0A5B0WC37"/>
<feature type="domain" description="Flavin reductase like" evidence="3">
    <location>
        <begin position="16"/>
        <end position="163"/>
    </location>
</feature>
<keyword evidence="2" id="KW-0560">Oxidoreductase</keyword>
<evidence type="ECO:0000313" key="5">
    <source>
        <dbReference type="Proteomes" id="UP000323608"/>
    </source>
</evidence>
<dbReference type="Proteomes" id="UP000323608">
    <property type="component" value="Unassembled WGS sequence"/>
</dbReference>
<comment type="similarity">
    <text evidence="1">Belongs to the non-flavoprotein flavin reductase family.</text>
</comment>
<dbReference type="PANTHER" id="PTHR30466">
    <property type="entry name" value="FLAVIN REDUCTASE"/>
    <property type="match status" value="1"/>
</dbReference>
<organism evidence="4 5">
    <name type="scientific">Rhizobium tropici</name>
    <dbReference type="NCBI Taxonomy" id="398"/>
    <lineage>
        <taxon>Bacteria</taxon>
        <taxon>Pseudomonadati</taxon>
        <taxon>Pseudomonadota</taxon>
        <taxon>Alphaproteobacteria</taxon>
        <taxon>Hyphomicrobiales</taxon>
        <taxon>Rhizobiaceae</taxon>
        <taxon>Rhizobium/Agrobacterium group</taxon>
        <taxon>Rhizobium</taxon>
    </lineage>
</organism>
<dbReference type="InterPro" id="IPR002563">
    <property type="entry name" value="Flavin_Rdtase-like_dom"/>
</dbReference>
<protein>
    <submittedName>
        <fullName evidence="4">Flavin reductase family protein</fullName>
    </submittedName>
</protein>
<dbReference type="InterPro" id="IPR012349">
    <property type="entry name" value="Split_barrel_FMN-bd"/>
</dbReference>
<dbReference type="GO" id="GO:0042602">
    <property type="term" value="F:riboflavin reductase (NADPH) activity"/>
    <property type="evidence" value="ECO:0007669"/>
    <property type="project" value="TreeGrafter"/>
</dbReference>
<evidence type="ECO:0000256" key="2">
    <source>
        <dbReference type="ARBA" id="ARBA00023002"/>
    </source>
</evidence>
<accession>A0A5B0WC37</accession>
<sequence length="179" mass="19531">MGDEALISDAEFRLSMRHLAGAVSVITVGDGQDRTGFTATSVSSFSAEPPSVIVSVNRASSSWPALERYGCFCVNVLAADQQHVAQSFAGINGRRGADRYDGARWYRLRTGAAALENALTVLDCELETAFHHHSHAILIGHIRAIEIRQGIGPLLYWRGGYHELPMDVDRDGLAKPLRQ</sequence>
<dbReference type="OrthoDB" id="9792858at2"/>
<dbReference type="EMBL" id="VNIP01000003">
    <property type="protein sequence ID" value="KAA1184634.1"/>
    <property type="molecule type" value="Genomic_DNA"/>
</dbReference>
<dbReference type="Gene3D" id="2.30.110.10">
    <property type="entry name" value="Electron Transport, Fmn-binding Protein, Chain A"/>
    <property type="match status" value="1"/>
</dbReference>
<comment type="caution">
    <text evidence="4">The sequence shown here is derived from an EMBL/GenBank/DDBJ whole genome shotgun (WGS) entry which is preliminary data.</text>
</comment>
<gene>
    <name evidence="4" type="ORF">FP026_04465</name>
</gene>
<evidence type="ECO:0000313" key="4">
    <source>
        <dbReference type="EMBL" id="KAA1184634.1"/>
    </source>
</evidence>
<name>A0A5B0WC37_RHITR</name>
<proteinExistence type="inferred from homology"/>
<dbReference type="SUPFAM" id="SSF50475">
    <property type="entry name" value="FMN-binding split barrel"/>
    <property type="match status" value="1"/>
</dbReference>
<reference evidence="4 5" key="1">
    <citation type="submission" date="2019-07" db="EMBL/GenBank/DDBJ databases">
        <title>The Draft Genome Sequence of Rhizobium tropici SARCC-755 Associated with Superior Nodulation on Pigeonpea (Cajanus cajan (L.) Millsp.).</title>
        <authorList>
            <person name="Bopape F.L."/>
            <person name="Hassen A.I."/>
            <person name="Swanevelder Z.H."/>
            <person name="Gwata E.T."/>
        </authorList>
    </citation>
    <scope>NUCLEOTIDE SEQUENCE [LARGE SCALE GENOMIC DNA]</scope>
    <source>
        <strain evidence="4 5">SARCC-755</strain>
    </source>
</reference>